<dbReference type="InterPro" id="IPR014468">
    <property type="entry name" value="UCP014979"/>
</dbReference>
<accession>A0A2W4XKF5</accession>
<proteinExistence type="predicted"/>
<gene>
    <name evidence="1" type="ORF">DCF15_08380</name>
</gene>
<reference evidence="2" key="1">
    <citation type="submission" date="2018-04" db="EMBL/GenBank/DDBJ databases">
        <authorList>
            <person name="Cornet L."/>
        </authorList>
    </citation>
    <scope>NUCLEOTIDE SEQUENCE [LARGE SCALE GENOMIC DNA]</scope>
</reference>
<name>A0A2W4XKF5_9CYAN</name>
<organism evidence="1 2">
    <name type="scientific">Phormidesmis priestleyi</name>
    <dbReference type="NCBI Taxonomy" id="268141"/>
    <lineage>
        <taxon>Bacteria</taxon>
        <taxon>Bacillati</taxon>
        <taxon>Cyanobacteriota</taxon>
        <taxon>Cyanophyceae</taxon>
        <taxon>Leptolyngbyales</taxon>
        <taxon>Leptolyngbyaceae</taxon>
        <taxon>Phormidesmis</taxon>
    </lineage>
</organism>
<comment type="caution">
    <text evidence="1">The sequence shown here is derived from an EMBL/GenBank/DDBJ whole genome shotgun (WGS) entry which is preliminary data.</text>
</comment>
<dbReference type="EMBL" id="QBMP01000067">
    <property type="protein sequence ID" value="PZO56547.1"/>
    <property type="molecule type" value="Genomic_DNA"/>
</dbReference>
<evidence type="ECO:0000313" key="1">
    <source>
        <dbReference type="EMBL" id="PZO56547.1"/>
    </source>
</evidence>
<evidence type="ECO:0008006" key="3">
    <source>
        <dbReference type="Google" id="ProtNLM"/>
    </source>
</evidence>
<feature type="non-terminal residue" evidence="1">
    <location>
        <position position="1"/>
    </location>
</feature>
<dbReference type="PIRSF" id="PIRSF014979">
    <property type="entry name" value="UCP014979"/>
    <property type="match status" value="1"/>
</dbReference>
<evidence type="ECO:0000313" key="2">
    <source>
        <dbReference type="Proteomes" id="UP000249794"/>
    </source>
</evidence>
<protein>
    <recommendedName>
        <fullName evidence="3">DUF11 domain-containing protein</fullName>
    </recommendedName>
</protein>
<dbReference type="AlphaFoldDB" id="A0A2W4XKF5"/>
<sequence>PEVKLVMSADKQVTVTDEKGQPKLAWEKLEGDVAVQPGDILRYVVASENEGEMAAENLVIAQPISPELTYRLGSAKGNDIAVTTYSIDDGKTFVAEPMVEVTLPDGTVEMQPAPAEAYTNVKWDFSQALGAKAAVSVSLEATVK</sequence>
<reference evidence="1 2" key="2">
    <citation type="submission" date="2018-06" db="EMBL/GenBank/DDBJ databases">
        <title>Metagenomic assembly of (sub)arctic Cyanobacteria and their associated microbiome from non-axenic cultures.</title>
        <authorList>
            <person name="Baurain D."/>
        </authorList>
    </citation>
    <scope>NUCLEOTIDE SEQUENCE [LARGE SCALE GENOMIC DNA]</scope>
    <source>
        <strain evidence="1">ULC027bin1</strain>
    </source>
</reference>
<dbReference type="Proteomes" id="UP000249794">
    <property type="component" value="Unassembled WGS sequence"/>
</dbReference>